<dbReference type="EMBL" id="JAOTOJ010000003">
    <property type="protein sequence ID" value="KAK9403462.1"/>
    <property type="molecule type" value="Genomic_DNA"/>
</dbReference>
<evidence type="ECO:0000313" key="10">
    <source>
        <dbReference type="EMBL" id="KAK9403462.1"/>
    </source>
</evidence>
<feature type="region of interest" description="Disordered" evidence="9">
    <location>
        <begin position="169"/>
        <end position="249"/>
    </location>
</feature>
<keyword evidence="3" id="KW-0677">Repeat</keyword>
<evidence type="ECO:0000256" key="6">
    <source>
        <dbReference type="ARBA" id="ARBA00023015"/>
    </source>
</evidence>
<comment type="caution">
    <text evidence="10">The sequence shown here is derived from an EMBL/GenBank/DDBJ whole genome shotgun (WGS) entry which is preliminary data.</text>
</comment>
<keyword evidence="4" id="KW-0863">Zinc-finger</keyword>
<keyword evidence="6" id="KW-0805">Transcription regulation</keyword>
<gene>
    <name evidence="10" type="ORF">NXF25_008289</name>
</gene>
<dbReference type="Proteomes" id="UP001474421">
    <property type="component" value="Unassembled WGS sequence"/>
</dbReference>
<name>A0AAW1BNA1_CROAD</name>
<keyword evidence="5" id="KW-0862">Zinc</keyword>
<proteinExistence type="predicted"/>
<evidence type="ECO:0000256" key="2">
    <source>
        <dbReference type="ARBA" id="ARBA00022723"/>
    </source>
</evidence>
<evidence type="ECO:0000256" key="8">
    <source>
        <dbReference type="ARBA" id="ARBA00023242"/>
    </source>
</evidence>
<evidence type="ECO:0000256" key="4">
    <source>
        <dbReference type="ARBA" id="ARBA00022771"/>
    </source>
</evidence>
<comment type="subcellular location">
    <subcellularLocation>
        <location evidence="1">Nucleus</location>
    </subcellularLocation>
</comment>
<evidence type="ECO:0000256" key="5">
    <source>
        <dbReference type="ARBA" id="ARBA00022833"/>
    </source>
</evidence>
<keyword evidence="8" id="KW-0539">Nucleus</keyword>
<evidence type="ECO:0000256" key="9">
    <source>
        <dbReference type="SAM" id="MobiDB-lite"/>
    </source>
</evidence>
<feature type="compositionally biased region" description="Basic residues" evidence="9">
    <location>
        <begin position="84"/>
        <end position="93"/>
    </location>
</feature>
<protein>
    <submittedName>
        <fullName evidence="10">Sal-like 3</fullName>
    </submittedName>
</protein>
<accession>A0AAW1BNA1</accession>
<organism evidence="10 11">
    <name type="scientific">Crotalus adamanteus</name>
    <name type="common">Eastern diamondback rattlesnake</name>
    <dbReference type="NCBI Taxonomy" id="8729"/>
    <lineage>
        <taxon>Eukaryota</taxon>
        <taxon>Metazoa</taxon>
        <taxon>Chordata</taxon>
        <taxon>Craniata</taxon>
        <taxon>Vertebrata</taxon>
        <taxon>Euteleostomi</taxon>
        <taxon>Lepidosauria</taxon>
        <taxon>Squamata</taxon>
        <taxon>Bifurcata</taxon>
        <taxon>Unidentata</taxon>
        <taxon>Episquamata</taxon>
        <taxon>Toxicofera</taxon>
        <taxon>Serpentes</taxon>
        <taxon>Colubroidea</taxon>
        <taxon>Viperidae</taxon>
        <taxon>Crotalinae</taxon>
        <taxon>Crotalus</taxon>
    </lineage>
</organism>
<feature type="region of interest" description="Disordered" evidence="9">
    <location>
        <begin position="75"/>
        <end position="128"/>
    </location>
</feature>
<feature type="compositionally biased region" description="Low complexity" evidence="9">
    <location>
        <begin position="169"/>
        <end position="186"/>
    </location>
</feature>
<evidence type="ECO:0000256" key="7">
    <source>
        <dbReference type="ARBA" id="ARBA00023163"/>
    </source>
</evidence>
<dbReference type="GO" id="GO:0000981">
    <property type="term" value="F:DNA-binding transcription factor activity, RNA polymerase II-specific"/>
    <property type="evidence" value="ECO:0007669"/>
    <property type="project" value="TreeGrafter"/>
</dbReference>
<keyword evidence="7" id="KW-0804">Transcription</keyword>
<dbReference type="InterPro" id="IPR051565">
    <property type="entry name" value="Sal_C2H2-zinc-finger"/>
</dbReference>
<dbReference type="GO" id="GO:0000978">
    <property type="term" value="F:RNA polymerase II cis-regulatory region sequence-specific DNA binding"/>
    <property type="evidence" value="ECO:0007669"/>
    <property type="project" value="TreeGrafter"/>
</dbReference>
<reference evidence="10 11" key="1">
    <citation type="journal article" date="2024" name="Proc. Natl. Acad. Sci. U.S.A.">
        <title>The genetic regulatory architecture and epigenomic basis for age-related changes in rattlesnake venom.</title>
        <authorList>
            <person name="Hogan M.P."/>
            <person name="Holding M.L."/>
            <person name="Nystrom G.S."/>
            <person name="Colston T.J."/>
            <person name="Bartlett D.A."/>
            <person name="Mason A.J."/>
            <person name="Ellsworth S.A."/>
            <person name="Rautsaw R.M."/>
            <person name="Lawrence K.C."/>
            <person name="Strickland J.L."/>
            <person name="He B."/>
            <person name="Fraser P."/>
            <person name="Margres M.J."/>
            <person name="Gilbert D.M."/>
            <person name="Gibbs H.L."/>
            <person name="Parkinson C.L."/>
            <person name="Rokyta D.R."/>
        </authorList>
    </citation>
    <scope>NUCLEOTIDE SEQUENCE [LARGE SCALE GENOMIC DNA]</scope>
    <source>
        <strain evidence="10">DRR0105</strain>
    </source>
</reference>
<feature type="compositionally biased region" description="Polar residues" evidence="9">
    <location>
        <begin position="374"/>
        <end position="389"/>
    </location>
</feature>
<evidence type="ECO:0000256" key="3">
    <source>
        <dbReference type="ARBA" id="ARBA00022737"/>
    </source>
</evidence>
<dbReference type="PANTHER" id="PTHR23233:SF46">
    <property type="entry name" value="SAL-LIKE PROTEIN 3"/>
    <property type="match status" value="1"/>
</dbReference>
<feature type="compositionally biased region" description="Polar residues" evidence="9">
    <location>
        <begin position="226"/>
        <end position="249"/>
    </location>
</feature>
<dbReference type="PANTHER" id="PTHR23233">
    <property type="entry name" value="SAL-LIKE PROTEIN"/>
    <property type="match status" value="1"/>
</dbReference>
<dbReference type="AlphaFoldDB" id="A0AAW1BNA1"/>
<keyword evidence="2" id="KW-0479">Metal-binding</keyword>
<feature type="region of interest" description="Disordered" evidence="9">
    <location>
        <begin position="374"/>
        <end position="417"/>
    </location>
</feature>
<evidence type="ECO:0000256" key="1">
    <source>
        <dbReference type="ARBA" id="ARBA00004123"/>
    </source>
</evidence>
<sequence>MREPRSRPIFFCSALSTAPRIYPARLIRRGGVAVRRHQYTFPRHQVFFFPPTYPPHPPSPQRSTSRRCLCKKQAQEATSASSMSRRKQAKPQHLKSDEELQAEVLPEQVPGEGADDGDSGNESRSGSEETNVCEKCCAEFFKWSDFLEHKKNCTKNPLVLIVNEDEATPAPEEFAEPSPASSSSDQADSEAAEESIQAENNEVCEIKNTEKEEEPMEVEPSVEKSYSNPGTSSTATPLPQISEPPSLTGYNMPNTNVTLETLLSTKVAVAQFSQSARCAANATAASGVTAVAIPMILEQLMALQQQQIHQLQLIEQIRSQVAMMNRQPLRPTLNTTPSQSTPVQAANQLQGFAANSALQLAAVVPPAIVAQATGNPPTAFESTQHISRPTSEKSDSPPPPPVENGGALDLTATNPGRPVIKEEVPFSLLFLNRERGPSQSTPSLVTSTAPTMIKMEVNGHSKPISLGEVPSLPAGIQVPAAPQTVMSPSITPMLAPPPRRTPKQHNWNLKVHMGTHMWNNAPARRGRRLSVENPMALLGGDALKFSEMFQKDLAARAMNVDPNFWNQYAAAITNGLAMKNNEISVIQNGGIPQLPMP</sequence>
<dbReference type="GO" id="GO:0005634">
    <property type="term" value="C:nucleus"/>
    <property type="evidence" value="ECO:0007669"/>
    <property type="project" value="UniProtKB-SubCell"/>
</dbReference>
<evidence type="ECO:0000313" key="11">
    <source>
        <dbReference type="Proteomes" id="UP001474421"/>
    </source>
</evidence>
<keyword evidence="11" id="KW-1185">Reference proteome</keyword>
<dbReference type="GO" id="GO:0008270">
    <property type="term" value="F:zinc ion binding"/>
    <property type="evidence" value="ECO:0007669"/>
    <property type="project" value="UniProtKB-KW"/>
</dbReference>